<dbReference type="Gene3D" id="1.10.8.60">
    <property type="match status" value="1"/>
</dbReference>
<feature type="compositionally biased region" description="Basic and acidic residues" evidence="12">
    <location>
        <begin position="370"/>
        <end position="387"/>
    </location>
</feature>
<dbReference type="SUPFAM" id="SSF52540">
    <property type="entry name" value="P-loop containing nucleoside triphosphate hydrolases"/>
    <property type="match status" value="1"/>
</dbReference>
<comment type="similarity">
    <text evidence="1 11">Belongs to the DnaX/STICHEL family.</text>
</comment>
<dbReference type="STRING" id="364032.SAMN05443662_0480"/>
<feature type="region of interest" description="Disordered" evidence="12">
    <location>
        <begin position="413"/>
        <end position="468"/>
    </location>
</feature>
<dbReference type="InterPro" id="IPR003593">
    <property type="entry name" value="AAA+_ATPase"/>
</dbReference>
<evidence type="ECO:0000256" key="12">
    <source>
        <dbReference type="SAM" id="MobiDB-lite"/>
    </source>
</evidence>
<evidence type="ECO:0000256" key="10">
    <source>
        <dbReference type="ARBA" id="ARBA00049244"/>
    </source>
</evidence>
<dbReference type="SUPFAM" id="SSF48019">
    <property type="entry name" value="post-AAA+ oligomerization domain-like"/>
    <property type="match status" value="1"/>
</dbReference>
<evidence type="ECO:0000256" key="9">
    <source>
        <dbReference type="ARBA" id="ARBA00022932"/>
    </source>
</evidence>
<dbReference type="InterPro" id="IPR021029">
    <property type="entry name" value="DNA_pol_III_tau_dom-5"/>
</dbReference>
<organism evidence="14 15">
    <name type="scientific">Sulfurivirga caldicuralii</name>
    <dbReference type="NCBI Taxonomy" id="364032"/>
    <lineage>
        <taxon>Bacteria</taxon>
        <taxon>Pseudomonadati</taxon>
        <taxon>Pseudomonadota</taxon>
        <taxon>Gammaproteobacteria</taxon>
        <taxon>Thiotrichales</taxon>
        <taxon>Piscirickettsiaceae</taxon>
        <taxon>Sulfurivirga</taxon>
    </lineage>
</organism>
<protein>
    <recommendedName>
        <fullName evidence="11">DNA polymerase III subunit gamma/tau</fullName>
        <ecNumber evidence="11">2.7.7.7</ecNumber>
    </recommendedName>
</protein>
<comment type="subunit">
    <text evidence="11">DNA polymerase III contains a core (composed of alpha, epsilon and theta chains) that associates with a tau subunit. This core dimerizes to form the POLIII' complex. PolIII' associates with the gamma complex (composed of gamma, delta, delta', psi and chi chains) and with the beta chain to form the complete DNA polymerase III complex.</text>
</comment>
<dbReference type="PANTHER" id="PTHR11669">
    <property type="entry name" value="REPLICATION FACTOR C / DNA POLYMERASE III GAMMA-TAU SUBUNIT"/>
    <property type="match status" value="1"/>
</dbReference>
<dbReference type="Proteomes" id="UP000198461">
    <property type="component" value="Unassembled WGS sequence"/>
</dbReference>
<evidence type="ECO:0000256" key="5">
    <source>
        <dbReference type="ARBA" id="ARBA00022723"/>
    </source>
</evidence>
<dbReference type="GO" id="GO:0003887">
    <property type="term" value="F:DNA-directed DNA polymerase activity"/>
    <property type="evidence" value="ECO:0007669"/>
    <property type="project" value="UniProtKB-KW"/>
</dbReference>
<dbReference type="Gene3D" id="3.40.50.300">
    <property type="entry name" value="P-loop containing nucleotide triphosphate hydrolases"/>
    <property type="match status" value="1"/>
</dbReference>
<dbReference type="NCBIfam" id="NF004046">
    <property type="entry name" value="PRK05563.1"/>
    <property type="match status" value="1"/>
</dbReference>
<evidence type="ECO:0000259" key="13">
    <source>
        <dbReference type="SMART" id="SM00382"/>
    </source>
</evidence>
<keyword evidence="5" id="KW-0479">Metal-binding</keyword>
<dbReference type="InterPro" id="IPR050238">
    <property type="entry name" value="DNA_Rep/Repair_Clamp_Loader"/>
</dbReference>
<dbReference type="OrthoDB" id="9810148at2"/>
<dbReference type="GO" id="GO:0005524">
    <property type="term" value="F:ATP binding"/>
    <property type="evidence" value="ECO:0007669"/>
    <property type="project" value="UniProtKB-KW"/>
</dbReference>
<evidence type="ECO:0000256" key="8">
    <source>
        <dbReference type="ARBA" id="ARBA00022840"/>
    </source>
</evidence>
<reference evidence="14 15" key="1">
    <citation type="submission" date="2016-11" db="EMBL/GenBank/DDBJ databases">
        <authorList>
            <person name="Jaros S."/>
            <person name="Januszkiewicz K."/>
            <person name="Wedrychowicz H."/>
        </authorList>
    </citation>
    <scope>NUCLEOTIDE SEQUENCE [LARGE SCALE GENOMIC DNA]</scope>
    <source>
        <strain evidence="14 15">DSM 17737</strain>
    </source>
</reference>
<dbReference type="RefSeq" id="WP_074200783.1">
    <property type="nucleotide sequence ID" value="NZ_FSRE01000001.1"/>
</dbReference>
<dbReference type="Pfam" id="PF22608">
    <property type="entry name" value="DNAX_ATPase_lid"/>
    <property type="match status" value="1"/>
</dbReference>
<keyword evidence="8 11" id="KW-0067">ATP-binding</keyword>
<evidence type="ECO:0000313" key="14">
    <source>
        <dbReference type="EMBL" id="SIN75639.1"/>
    </source>
</evidence>
<dbReference type="InterPro" id="IPR012763">
    <property type="entry name" value="DNA_pol_III_sug/sutau_N"/>
</dbReference>
<evidence type="ECO:0000256" key="11">
    <source>
        <dbReference type="RuleBase" id="RU364063"/>
    </source>
</evidence>
<gene>
    <name evidence="11" type="primary">dnaX</name>
    <name evidence="14" type="ORF">SAMN05443662_0480</name>
</gene>
<keyword evidence="6 11" id="KW-0547">Nucleotide-binding</keyword>
<dbReference type="FunFam" id="1.10.8.60:FF:000013">
    <property type="entry name" value="DNA polymerase III subunit gamma/tau"/>
    <property type="match status" value="1"/>
</dbReference>
<dbReference type="InterPro" id="IPR008921">
    <property type="entry name" value="DNA_pol3_clamp-load_cplx_C"/>
</dbReference>
<evidence type="ECO:0000256" key="7">
    <source>
        <dbReference type="ARBA" id="ARBA00022833"/>
    </source>
</evidence>
<dbReference type="AlphaFoldDB" id="A0A1N6DXY1"/>
<dbReference type="EMBL" id="FSRE01000001">
    <property type="protein sequence ID" value="SIN75639.1"/>
    <property type="molecule type" value="Genomic_DNA"/>
</dbReference>
<proteinExistence type="inferred from homology"/>
<evidence type="ECO:0000256" key="3">
    <source>
        <dbReference type="ARBA" id="ARBA00022695"/>
    </source>
</evidence>
<dbReference type="InterPro" id="IPR022754">
    <property type="entry name" value="DNA_pol_III_gamma-3"/>
</dbReference>
<comment type="function">
    <text evidence="11">DNA polymerase III is a complex, multichain enzyme responsible for most of the replicative synthesis in bacteria. This DNA polymerase also exhibits 3' to 5' exonuclease activity.</text>
</comment>
<dbReference type="GO" id="GO:0003677">
    <property type="term" value="F:DNA binding"/>
    <property type="evidence" value="ECO:0007669"/>
    <property type="project" value="InterPro"/>
</dbReference>
<keyword evidence="2 11" id="KW-0808">Transferase</keyword>
<dbReference type="SMART" id="SM00382">
    <property type="entry name" value="AAA"/>
    <property type="match status" value="1"/>
</dbReference>
<evidence type="ECO:0000256" key="6">
    <source>
        <dbReference type="ARBA" id="ARBA00022741"/>
    </source>
</evidence>
<name>A0A1N6DXY1_9GAMM</name>
<dbReference type="Gene3D" id="1.20.272.10">
    <property type="match status" value="1"/>
</dbReference>
<dbReference type="CDD" id="cd00009">
    <property type="entry name" value="AAA"/>
    <property type="match status" value="1"/>
</dbReference>
<keyword evidence="7" id="KW-0862">Zinc</keyword>
<dbReference type="GO" id="GO:0006261">
    <property type="term" value="P:DNA-templated DNA replication"/>
    <property type="evidence" value="ECO:0007669"/>
    <property type="project" value="TreeGrafter"/>
</dbReference>
<dbReference type="Pfam" id="PF12169">
    <property type="entry name" value="DNA_pol3_gamma3"/>
    <property type="match status" value="1"/>
</dbReference>
<accession>A0A1N6DXY1</accession>
<dbReference type="InterPro" id="IPR027417">
    <property type="entry name" value="P-loop_NTPase"/>
</dbReference>
<comment type="catalytic activity">
    <reaction evidence="10 11">
        <text>DNA(n) + a 2'-deoxyribonucleoside 5'-triphosphate = DNA(n+1) + diphosphate</text>
        <dbReference type="Rhea" id="RHEA:22508"/>
        <dbReference type="Rhea" id="RHEA-COMP:17339"/>
        <dbReference type="Rhea" id="RHEA-COMP:17340"/>
        <dbReference type="ChEBI" id="CHEBI:33019"/>
        <dbReference type="ChEBI" id="CHEBI:61560"/>
        <dbReference type="ChEBI" id="CHEBI:173112"/>
        <dbReference type="EC" id="2.7.7.7"/>
    </reaction>
</comment>
<dbReference type="CDD" id="cd18137">
    <property type="entry name" value="HLD_clamp_pol_III_gamma_tau"/>
    <property type="match status" value="1"/>
</dbReference>
<keyword evidence="4 11" id="KW-0235">DNA replication</keyword>
<sequence>MTSTVLARKWRPKRFSELVGQTHVVEALTHALSQQRLHHAYLFAGTRGVGKTTLGRIFAKALNCEQGITAEPCGECAACRAIDEGRFVDLIEIDAASRTKVEDTREILDNVQYAPSEGRFKIYLIDEVHMLSNSSFNALLKTLEEPPEHVKFILATTDPHKLPVTVLSRCLKFNLLRIQPTEIEAHLRRIVEAERVEAEEGALRLIAYHADGSVRDALSLLDQAIAQGGGQVSETIVRTMLGLTDESTLRALLDALAEDSAQGLAEQFDQLAQRGVDHAQVLEALLRALHQIALVQQLGRTPVDTPDTLGQDYAERMTPEQVQMFYEIGLLGQKTLGAAPDARTAFEMTLLRMLAFEPLTRPEQVQEQPRGAERRVAQPSEKNEAVKKSGTPLETQPAAVPDAEAEGLDTAPLVQHDAPGGEAALSGADKQSQFASLKARLAQGRGTPPGKPEPPVAAAPNSPSTTQEIPVAPVNEQAGLSQPDAATVASEEAASAADQPVQVASAVASEQAGDEYQWLTAEQWREVVTPLGLQGLVRELAWQCVVAQSGEQLQLAVRSDQAHLQAQKGEELLQRLHEVGMVAQFTNRPPPADLQTLAEADAAARAERQAAAREAFLQDPNVQRIQQLFDARVIESSIEPIE</sequence>
<evidence type="ECO:0000256" key="2">
    <source>
        <dbReference type="ARBA" id="ARBA00022679"/>
    </source>
</evidence>
<dbReference type="InterPro" id="IPR045085">
    <property type="entry name" value="HLD_clamp_pol_III_gamma_tau"/>
</dbReference>
<keyword evidence="9 11" id="KW-0239">DNA-directed DNA polymerase</keyword>
<dbReference type="Pfam" id="PF13177">
    <property type="entry name" value="DNA_pol3_delta2"/>
    <property type="match status" value="1"/>
</dbReference>
<dbReference type="FunFam" id="3.40.50.300:FF:000014">
    <property type="entry name" value="DNA polymerase III subunit gamma/tau"/>
    <property type="match status" value="1"/>
</dbReference>
<evidence type="ECO:0000256" key="4">
    <source>
        <dbReference type="ARBA" id="ARBA00022705"/>
    </source>
</evidence>
<dbReference type="Pfam" id="PF12170">
    <property type="entry name" value="DNA_pol3_tau_5"/>
    <property type="match status" value="1"/>
</dbReference>
<feature type="region of interest" description="Disordered" evidence="12">
    <location>
        <begin position="361"/>
        <end position="400"/>
    </location>
</feature>
<dbReference type="Gene3D" id="3.30.300.150">
    <property type="entry name" value="DNA polymerase III, tau subunit, domain V"/>
    <property type="match status" value="1"/>
</dbReference>
<dbReference type="NCBIfam" id="TIGR02397">
    <property type="entry name" value="dnaX_nterm"/>
    <property type="match status" value="1"/>
</dbReference>
<dbReference type="NCBIfam" id="NF005942">
    <property type="entry name" value="PRK07994.1"/>
    <property type="match status" value="1"/>
</dbReference>
<dbReference type="EC" id="2.7.7.7" evidence="11"/>
<evidence type="ECO:0000313" key="15">
    <source>
        <dbReference type="Proteomes" id="UP000198461"/>
    </source>
</evidence>
<evidence type="ECO:0000256" key="1">
    <source>
        <dbReference type="ARBA" id="ARBA00006360"/>
    </source>
</evidence>
<dbReference type="GO" id="GO:0046872">
    <property type="term" value="F:metal ion binding"/>
    <property type="evidence" value="ECO:0007669"/>
    <property type="project" value="UniProtKB-KW"/>
</dbReference>
<feature type="domain" description="AAA+ ATPase" evidence="13">
    <location>
        <begin position="37"/>
        <end position="197"/>
    </location>
</feature>
<keyword evidence="15" id="KW-1185">Reference proteome</keyword>
<dbReference type="PANTHER" id="PTHR11669:SF0">
    <property type="entry name" value="PROTEIN STICHEL-LIKE 2"/>
    <property type="match status" value="1"/>
</dbReference>
<dbReference type="InterPro" id="IPR038249">
    <property type="entry name" value="PolIII_tau_V_sf"/>
</dbReference>
<dbReference type="GO" id="GO:0009360">
    <property type="term" value="C:DNA polymerase III complex"/>
    <property type="evidence" value="ECO:0007669"/>
    <property type="project" value="InterPro"/>
</dbReference>
<keyword evidence="3 11" id="KW-0548">Nucleotidyltransferase</keyword>